<dbReference type="Gene3D" id="3.10.180.10">
    <property type="entry name" value="2,3-Dihydroxybiphenyl 1,2-Dioxygenase, domain 1"/>
    <property type="match status" value="1"/>
</dbReference>
<evidence type="ECO:0000313" key="3">
    <source>
        <dbReference type="Proteomes" id="UP000199181"/>
    </source>
</evidence>
<dbReference type="Pfam" id="PF00903">
    <property type="entry name" value="Glyoxalase"/>
    <property type="match status" value="1"/>
</dbReference>
<dbReference type="SUPFAM" id="SSF54593">
    <property type="entry name" value="Glyoxalase/Bleomycin resistance protein/Dihydroxybiphenyl dioxygenase"/>
    <property type="match status" value="1"/>
</dbReference>
<dbReference type="InterPro" id="IPR004360">
    <property type="entry name" value="Glyas_Fos-R_dOase_dom"/>
</dbReference>
<dbReference type="Proteomes" id="UP000199181">
    <property type="component" value="Unassembled WGS sequence"/>
</dbReference>
<protein>
    <submittedName>
        <fullName evidence="2">Catechol 2,3-dioxygenase</fullName>
    </submittedName>
</protein>
<accession>A0A1I0L872</accession>
<evidence type="ECO:0000259" key="1">
    <source>
        <dbReference type="PROSITE" id="PS51819"/>
    </source>
</evidence>
<keyword evidence="2" id="KW-0223">Dioxygenase</keyword>
<dbReference type="RefSeq" id="WP_093525504.1">
    <property type="nucleotide sequence ID" value="NZ_FOIJ01000021.1"/>
</dbReference>
<name>A0A1I0L872_9BACT</name>
<keyword evidence="2" id="KW-0560">Oxidoreductase</keyword>
<feature type="domain" description="VOC" evidence="1">
    <location>
        <begin position="1"/>
        <end position="110"/>
    </location>
</feature>
<proteinExistence type="predicted"/>
<keyword evidence="3" id="KW-1185">Reference proteome</keyword>
<dbReference type="InterPro" id="IPR029068">
    <property type="entry name" value="Glyas_Bleomycin-R_OHBP_Dase"/>
</dbReference>
<dbReference type="AlphaFoldDB" id="A0A1I0L872"/>
<dbReference type="EMBL" id="FOIJ01000021">
    <property type="protein sequence ID" value="SEU36188.1"/>
    <property type="molecule type" value="Genomic_DNA"/>
</dbReference>
<dbReference type="PROSITE" id="PS51819">
    <property type="entry name" value="VOC"/>
    <property type="match status" value="1"/>
</dbReference>
<sequence length="114" mass="12751">MQHLALVALDVPSMERFYREYFHFRPGHGPGFLVDERGFLLSIEPARAPPGIPSWLHHGFHLASRDALVALHERMQAQGVPIVEPPKDQGRTAVFFCRDPGGYLVEVRAPLAPS</sequence>
<organism evidence="2 3">
    <name type="scientific">Stigmatella erecta</name>
    <dbReference type="NCBI Taxonomy" id="83460"/>
    <lineage>
        <taxon>Bacteria</taxon>
        <taxon>Pseudomonadati</taxon>
        <taxon>Myxococcota</taxon>
        <taxon>Myxococcia</taxon>
        <taxon>Myxococcales</taxon>
        <taxon>Cystobacterineae</taxon>
        <taxon>Archangiaceae</taxon>
        <taxon>Stigmatella</taxon>
    </lineage>
</organism>
<dbReference type="InterPro" id="IPR037523">
    <property type="entry name" value="VOC_core"/>
</dbReference>
<evidence type="ECO:0000313" key="2">
    <source>
        <dbReference type="EMBL" id="SEU36188.1"/>
    </source>
</evidence>
<reference evidence="3" key="1">
    <citation type="submission" date="2016-10" db="EMBL/GenBank/DDBJ databases">
        <authorList>
            <person name="Varghese N."/>
            <person name="Submissions S."/>
        </authorList>
    </citation>
    <scope>NUCLEOTIDE SEQUENCE [LARGE SCALE GENOMIC DNA]</scope>
    <source>
        <strain evidence="3">DSM 16858</strain>
    </source>
</reference>
<dbReference type="GO" id="GO:0051213">
    <property type="term" value="F:dioxygenase activity"/>
    <property type="evidence" value="ECO:0007669"/>
    <property type="project" value="UniProtKB-KW"/>
</dbReference>
<gene>
    <name evidence="2" type="ORF">SAMN05443639_121134</name>
</gene>
<dbReference type="CDD" id="cd06587">
    <property type="entry name" value="VOC"/>
    <property type="match status" value="1"/>
</dbReference>